<dbReference type="HOGENOM" id="CLU_960127_0_0_1"/>
<dbReference type="Gene3D" id="3.40.50.10540">
    <property type="entry name" value="Crotonobetainyl-coa:carnitine coa-transferase, domain 1"/>
    <property type="match status" value="1"/>
</dbReference>
<proteinExistence type="inferred from homology"/>
<dbReference type="GO" id="GO:0003824">
    <property type="term" value="F:catalytic activity"/>
    <property type="evidence" value="ECO:0007669"/>
    <property type="project" value="InterPro"/>
</dbReference>
<organism evidence="2 3">
    <name type="scientific">Phlebiopsis gigantea (strain 11061_1 CR5-6)</name>
    <name type="common">White-rot fungus</name>
    <name type="synonym">Peniophora gigantea</name>
    <dbReference type="NCBI Taxonomy" id="745531"/>
    <lineage>
        <taxon>Eukaryota</taxon>
        <taxon>Fungi</taxon>
        <taxon>Dikarya</taxon>
        <taxon>Basidiomycota</taxon>
        <taxon>Agaricomycotina</taxon>
        <taxon>Agaricomycetes</taxon>
        <taxon>Polyporales</taxon>
        <taxon>Phanerochaetaceae</taxon>
        <taxon>Phlebiopsis</taxon>
    </lineage>
</organism>
<reference evidence="2 3" key="1">
    <citation type="journal article" date="2014" name="PLoS Genet.">
        <title>Analysis of the Phlebiopsis gigantea genome, transcriptome and secretome provides insight into its pioneer colonization strategies of wood.</title>
        <authorList>
            <person name="Hori C."/>
            <person name="Ishida T."/>
            <person name="Igarashi K."/>
            <person name="Samejima M."/>
            <person name="Suzuki H."/>
            <person name="Master E."/>
            <person name="Ferreira P."/>
            <person name="Ruiz-Duenas F.J."/>
            <person name="Held B."/>
            <person name="Canessa P."/>
            <person name="Larrondo L.F."/>
            <person name="Schmoll M."/>
            <person name="Druzhinina I.S."/>
            <person name="Kubicek C.P."/>
            <person name="Gaskell J.A."/>
            <person name="Kersten P."/>
            <person name="St John F."/>
            <person name="Glasner J."/>
            <person name="Sabat G."/>
            <person name="Splinter BonDurant S."/>
            <person name="Syed K."/>
            <person name="Yadav J."/>
            <person name="Mgbeahuruike A.C."/>
            <person name="Kovalchuk A."/>
            <person name="Asiegbu F.O."/>
            <person name="Lackner G."/>
            <person name="Hoffmeister D."/>
            <person name="Rencoret J."/>
            <person name="Gutierrez A."/>
            <person name="Sun H."/>
            <person name="Lindquist E."/>
            <person name="Barry K."/>
            <person name="Riley R."/>
            <person name="Grigoriev I.V."/>
            <person name="Henrissat B."/>
            <person name="Kues U."/>
            <person name="Berka R.M."/>
            <person name="Martinez A.T."/>
            <person name="Covert S.F."/>
            <person name="Blanchette R.A."/>
            <person name="Cullen D."/>
        </authorList>
    </citation>
    <scope>NUCLEOTIDE SEQUENCE [LARGE SCALE GENOMIC DNA]</scope>
    <source>
        <strain evidence="2 3">11061_1 CR5-6</strain>
    </source>
</reference>
<dbReference type="InterPro" id="IPR003673">
    <property type="entry name" value="CoA-Trfase_fam_III"/>
</dbReference>
<dbReference type="OrthoDB" id="16747at2759"/>
<evidence type="ECO:0000313" key="3">
    <source>
        <dbReference type="Proteomes" id="UP000053257"/>
    </source>
</evidence>
<dbReference type="SUPFAM" id="SSF89796">
    <property type="entry name" value="CoA-transferase family III (CaiB/BaiF)"/>
    <property type="match status" value="1"/>
</dbReference>
<dbReference type="EMBL" id="KN840841">
    <property type="protein sequence ID" value="KIP01263.1"/>
    <property type="molecule type" value="Genomic_DNA"/>
</dbReference>
<dbReference type="Pfam" id="PF02515">
    <property type="entry name" value="CoA_transf_3"/>
    <property type="match status" value="1"/>
</dbReference>
<sequence>MSVLFPCLPAALLTPPLQFAGLALCPFVGLVLADWGADVVHVDRPHARSADTLARGKRSVVLDIKTSRADVLIDPLRPGVLERLAMGPEVFLGEDGVNKRQVYGRLAGDMTGYDINYLALSGVFSLSGAHYLFTYPLGYALSGASSPFGRLSACSLAAGTPTAPQRIAHTLNGGRTFYAVYGCRDMGFVADSEACSSKRDDRGANDLADSDACVIPVLSPAEAAALVQEDGALLRVHPVLSRTTSRVALEEVQAEGYVAPGAHTVDVLVVLLGMSEGSLMLTLGSVRSSG</sequence>
<evidence type="ECO:0000256" key="1">
    <source>
        <dbReference type="ARBA" id="ARBA00008383"/>
    </source>
</evidence>
<dbReference type="InterPro" id="IPR050509">
    <property type="entry name" value="CoA-transferase_III"/>
</dbReference>
<accession>A0A0C3P9A9</accession>
<dbReference type="STRING" id="745531.A0A0C3P9A9"/>
<dbReference type="PANTHER" id="PTHR48228">
    <property type="entry name" value="SUCCINYL-COA--D-CITRAMALATE COA-TRANSFERASE"/>
    <property type="match status" value="1"/>
</dbReference>
<dbReference type="InterPro" id="IPR023606">
    <property type="entry name" value="CoA-Trfase_III_dom_1_sf"/>
</dbReference>
<name>A0A0C3P9A9_PHLG1</name>
<keyword evidence="3" id="KW-1185">Reference proteome</keyword>
<dbReference type="Proteomes" id="UP000053257">
    <property type="component" value="Unassembled WGS sequence"/>
</dbReference>
<gene>
    <name evidence="2" type="ORF">PHLGIDRAFT_508300</name>
</gene>
<dbReference type="PANTHER" id="PTHR48228:SF5">
    <property type="entry name" value="ALPHA-METHYLACYL-COA RACEMASE"/>
    <property type="match status" value="1"/>
</dbReference>
<evidence type="ECO:0000313" key="2">
    <source>
        <dbReference type="EMBL" id="KIP01263.1"/>
    </source>
</evidence>
<protein>
    <submittedName>
        <fullName evidence="2">Uncharacterized protein</fullName>
    </submittedName>
</protein>
<comment type="similarity">
    <text evidence="1">Belongs to the CoA-transferase III family.</text>
</comment>
<dbReference type="AlphaFoldDB" id="A0A0C3P9A9"/>